<evidence type="ECO:0000259" key="2">
    <source>
        <dbReference type="Pfam" id="PF25077"/>
    </source>
</evidence>
<evidence type="ECO:0000313" key="4">
    <source>
        <dbReference type="Proteomes" id="UP000550714"/>
    </source>
</evidence>
<dbReference type="InterPro" id="IPR038607">
    <property type="entry name" value="PhoD-like_sf"/>
</dbReference>
<dbReference type="AlphaFoldDB" id="A0A839RYD0"/>
<dbReference type="InterPro" id="IPR029052">
    <property type="entry name" value="Metallo-depent_PP-like"/>
</dbReference>
<sequence>MTTRLLLGPLLRHVGETTATVWVETDSACEVDVLGSTARTFEVYGHHYALVVVRGLRPGTSTPYEVRLDGQRAWPEPDSALPPGRIRTLGTAGTFRLMFGSCRRPGHERGIGSDALIAYARRMTELAESEWPQALLLLGDQVYADEPTAETKEWLAGRRDLRKPPGVEVTDFHEYAHLYYESWTEPLLRWLLSTVPTSMIFDDHDVRDDWNTSRAWREQMSTKPWWPERIQDALVSYWVYQHLGNLGPDELADDEIFTTVTRHDGDAAPLLREFARRADADSTSVRWSYRRDFGRIRLLMIDTRAGRMLEPGGRSMVDDDEFTWIEANTEGEFDHLLLGSSLPWLLPHSISDGESINERACERPGLRGRVAETARQLVDMEHWAAFRTSFDRLARLIRRVASRDDAPASVTVLSGDVHHHYAAEATFGERVRSRVHQLTCSPVHNEAPAYIAWGFRIAWWRPLAAVMRRWARRAGVAPADVTWERVWGPHLPNAVATVEIDGRESRAIYERAEGDELVTATRLPLTAPADRSDRD</sequence>
<organism evidence="3 4">
    <name type="scientific">Prauserella isguenensis</name>
    <dbReference type="NCBI Taxonomy" id="1470180"/>
    <lineage>
        <taxon>Bacteria</taxon>
        <taxon>Bacillati</taxon>
        <taxon>Actinomycetota</taxon>
        <taxon>Actinomycetes</taxon>
        <taxon>Pseudonocardiales</taxon>
        <taxon>Pseudonocardiaceae</taxon>
        <taxon>Prauserella</taxon>
    </lineage>
</organism>
<dbReference type="EMBL" id="JACHWU010000001">
    <property type="protein sequence ID" value="MBB3050235.1"/>
    <property type="molecule type" value="Genomic_DNA"/>
</dbReference>
<keyword evidence="4" id="KW-1185">Reference proteome</keyword>
<dbReference type="PANTHER" id="PTHR37031">
    <property type="entry name" value="METALLOPHOSPHATASE BINDING DOMAIN PROTEIN"/>
    <property type="match status" value="1"/>
</dbReference>
<feature type="domain" description="DUF7800" evidence="2">
    <location>
        <begin position="3"/>
        <end position="85"/>
    </location>
</feature>
<evidence type="ECO:0000313" key="3">
    <source>
        <dbReference type="EMBL" id="MBB3050235.1"/>
    </source>
</evidence>
<evidence type="ECO:0008006" key="5">
    <source>
        <dbReference type="Google" id="ProtNLM"/>
    </source>
</evidence>
<dbReference type="SUPFAM" id="SSF56300">
    <property type="entry name" value="Metallo-dependent phosphatases"/>
    <property type="match status" value="1"/>
</dbReference>
<comment type="caution">
    <text evidence="3">The sequence shown here is derived from an EMBL/GenBank/DDBJ whole genome shotgun (WGS) entry which is preliminary data.</text>
</comment>
<dbReference type="Gene3D" id="3.60.21.70">
    <property type="entry name" value="PhoD-like phosphatase"/>
    <property type="match status" value="1"/>
</dbReference>
<dbReference type="Proteomes" id="UP000550714">
    <property type="component" value="Unassembled WGS sequence"/>
</dbReference>
<dbReference type="CDD" id="cd07389">
    <property type="entry name" value="MPP_PhoD"/>
    <property type="match status" value="1"/>
</dbReference>
<name>A0A839RYD0_9PSEU</name>
<dbReference type="PANTHER" id="PTHR37031:SF2">
    <property type="entry name" value="PHOD-LIKE PHOSPHATASE METALLOPHOSPHATASE DOMAIN-CONTAINING PROTEIN"/>
    <property type="match status" value="1"/>
</dbReference>
<protein>
    <recommendedName>
        <fullName evidence="5">Phosphodiesterase</fullName>
    </recommendedName>
</protein>
<evidence type="ECO:0000259" key="1">
    <source>
        <dbReference type="Pfam" id="PF09423"/>
    </source>
</evidence>
<dbReference type="InterPro" id="IPR018946">
    <property type="entry name" value="PhoD-like_MPP"/>
</dbReference>
<dbReference type="Pfam" id="PF09423">
    <property type="entry name" value="PhoD"/>
    <property type="match status" value="1"/>
</dbReference>
<proteinExistence type="predicted"/>
<feature type="domain" description="PhoD-like phosphatase metallophosphatase" evidence="1">
    <location>
        <begin position="123"/>
        <end position="446"/>
    </location>
</feature>
<dbReference type="Pfam" id="PF25077">
    <property type="entry name" value="DUF7800"/>
    <property type="match status" value="1"/>
</dbReference>
<dbReference type="RefSeq" id="WP_343053677.1">
    <property type="nucleotide sequence ID" value="NZ_JACHWU010000001.1"/>
</dbReference>
<accession>A0A839RYD0</accession>
<gene>
    <name evidence="3" type="ORF">FHS23_001230</name>
</gene>
<dbReference type="InterPro" id="IPR056702">
    <property type="entry name" value="DUF7800"/>
</dbReference>
<reference evidence="3 4" key="1">
    <citation type="submission" date="2020-08" db="EMBL/GenBank/DDBJ databases">
        <title>Genomic Encyclopedia of Type Strains, Phase III (KMG-III): the genomes of soil and plant-associated and newly described type strains.</title>
        <authorList>
            <person name="Whitman W."/>
        </authorList>
    </citation>
    <scope>NUCLEOTIDE SEQUENCE [LARGE SCALE GENOMIC DNA]</scope>
    <source>
        <strain evidence="3 4">CECT 8577</strain>
    </source>
</reference>